<reference evidence="1 2" key="1">
    <citation type="submission" date="2022-06" db="EMBL/GenBank/DDBJ databases">
        <authorList>
            <person name="Jeon C.O."/>
        </authorList>
    </citation>
    <scope>NUCLEOTIDE SEQUENCE [LARGE SCALE GENOMIC DNA]</scope>
    <source>
        <strain evidence="1 2">KCTC 13943</strain>
    </source>
</reference>
<name>A0ABT0W6J3_9BACI</name>
<accession>A0ABT0W6J3</accession>
<proteinExistence type="predicted"/>
<keyword evidence="2" id="KW-1185">Reference proteome</keyword>
<dbReference type="Proteomes" id="UP001523262">
    <property type="component" value="Unassembled WGS sequence"/>
</dbReference>
<protein>
    <submittedName>
        <fullName evidence="1">Uncharacterized protein</fullName>
    </submittedName>
</protein>
<dbReference type="EMBL" id="JAMQCR010000001">
    <property type="protein sequence ID" value="MCM2531942.1"/>
    <property type="molecule type" value="Genomic_DNA"/>
</dbReference>
<sequence length="83" mass="9789">MLYTYTPKTVGGRILYNGKAHYTGSQQLYFEKSNVAIRERDDGKFVIEVQEGFRTTKIISNVELEFQKHPTENYYFPVLERAY</sequence>
<evidence type="ECO:0000313" key="2">
    <source>
        <dbReference type="Proteomes" id="UP001523262"/>
    </source>
</evidence>
<gene>
    <name evidence="1" type="ORF">NDK43_05485</name>
</gene>
<organism evidence="1 2">
    <name type="scientific">Neobacillus pocheonensis</name>
    <dbReference type="NCBI Taxonomy" id="363869"/>
    <lineage>
        <taxon>Bacteria</taxon>
        <taxon>Bacillati</taxon>
        <taxon>Bacillota</taxon>
        <taxon>Bacilli</taxon>
        <taxon>Bacillales</taxon>
        <taxon>Bacillaceae</taxon>
        <taxon>Neobacillus</taxon>
    </lineage>
</organism>
<evidence type="ECO:0000313" key="1">
    <source>
        <dbReference type="EMBL" id="MCM2531942.1"/>
    </source>
</evidence>
<comment type="caution">
    <text evidence="1">The sequence shown here is derived from an EMBL/GenBank/DDBJ whole genome shotgun (WGS) entry which is preliminary data.</text>
</comment>